<gene>
    <name evidence="1" type="ORF">E5358_02420</name>
</gene>
<name>A0AC61QSW2_9BACT</name>
<comment type="caution">
    <text evidence="1">The sequence shown here is derived from an EMBL/GenBank/DDBJ whole genome shotgun (WGS) entry which is preliminary data.</text>
</comment>
<proteinExistence type="predicted"/>
<evidence type="ECO:0000313" key="2">
    <source>
        <dbReference type="Proteomes" id="UP000308886"/>
    </source>
</evidence>
<accession>A0AC61QSW2</accession>
<sequence length="145" mass="16102">MKNIFLALVTLVMSISAHAFDFDGIDLNGNVVEITRQISAKGYVYDEAKDCLKGTCQGTEIYLTINYQDVKQRNKIGQLTVDIPMKSANALADIAMTFNVIYHQVSNANGTYLYNIGNDGTVLALSKTNNGIRLTYNTPYYKESK</sequence>
<dbReference type="Proteomes" id="UP000308886">
    <property type="component" value="Unassembled WGS sequence"/>
</dbReference>
<protein>
    <submittedName>
        <fullName evidence="1">Uncharacterized protein</fullName>
    </submittedName>
</protein>
<evidence type="ECO:0000313" key="1">
    <source>
        <dbReference type="EMBL" id="TGX83521.1"/>
    </source>
</evidence>
<reference evidence="1" key="1">
    <citation type="submission" date="2019-04" db="EMBL/GenBank/DDBJ databases">
        <title>Microbes associate with the intestines of laboratory mice.</title>
        <authorList>
            <person name="Navarre W."/>
            <person name="Wong E."/>
            <person name="Huang K."/>
            <person name="Tropini C."/>
            <person name="Ng K."/>
            <person name="Yu B."/>
        </authorList>
    </citation>
    <scope>NUCLEOTIDE SEQUENCE</scope>
    <source>
        <strain evidence="1">NM73_A23</strain>
    </source>
</reference>
<dbReference type="EMBL" id="SRZC01000003">
    <property type="protein sequence ID" value="TGX83521.1"/>
    <property type="molecule type" value="Genomic_DNA"/>
</dbReference>
<organism evidence="1 2">
    <name type="scientific">Palleniella muris</name>
    <dbReference type="NCBI Taxonomy" id="3038145"/>
    <lineage>
        <taxon>Bacteria</taxon>
        <taxon>Pseudomonadati</taxon>
        <taxon>Bacteroidota</taxon>
        <taxon>Bacteroidia</taxon>
        <taxon>Bacteroidales</taxon>
        <taxon>Prevotellaceae</taxon>
        <taxon>Palleniella</taxon>
    </lineage>
</organism>
<keyword evidence="2" id="KW-1185">Reference proteome</keyword>